<reference evidence="9 10" key="1">
    <citation type="journal article" date="2019" name="Syst. Appl. Microbiol.">
        <title>Polyphasic characterization of two novel Lactobacillus spp. isolated from blown salami packages: Description of Lactobacillus halodurans sp. nov. and Lactobacillus salsicarnum sp. nov.</title>
        <authorList>
            <person name="Schuster J.A."/>
            <person name="Klingl A."/>
            <person name="Vogel R.F."/>
            <person name="Ehrmann M.A."/>
        </authorList>
    </citation>
    <scope>NUCLEOTIDE SEQUENCE [LARGE SCALE GENOMIC DNA]</scope>
    <source>
        <strain evidence="7 10">TMW 1.2098</strain>
        <strain evidence="8 9">TMW 1.2118</strain>
    </source>
</reference>
<name>A0A5P0ZJT4_9LACO</name>
<dbReference type="Proteomes" id="UP000436655">
    <property type="component" value="Unassembled WGS sequence"/>
</dbReference>
<evidence type="ECO:0000256" key="6">
    <source>
        <dbReference type="SAM" id="Phobius"/>
    </source>
</evidence>
<gene>
    <name evidence="8" type="ORF">FHL02_09775</name>
    <name evidence="7" type="ORF">FHL03_03295</name>
</gene>
<dbReference type="GO" id="GO:0009234">
    <property type="term" value="P:menaquinone biosynthetic process"/>
    <property type="evidence" value="ECO:0007669"/>
    <property type="project" value="TreeGrafter"/>
</dbReference>
<dbReference type="PANTHER" id="PTHR13929">
    <property type="entry name" value="1,4-DIHYDROXY-2-NAPHTHOATE OCTAPRENYLTRANSFERASE"/>
    <property type="match status" value="1"/>
</dbReference>
<evidence type="ECO:0000313" key="9">
    <source>
        <dbReference type="Proteomes" id="UP000380386"/>
    </source>
</evidence>
<keyword evidence="5 6" id="KW-0472">Membrane</keyword>
<protein>
    <submittedName>
        <fullName evidence="8">Prenyltransferase</fullName>
    </submittedName>
</protein>
<comment type="caution">
    <text evidence="8">The sequence shown here is derived from an EMBL/GenBank/DDBJ whole genome shotgun (WGS) entry which is preliminary data.</text>
</comment>
<feature type="transmembrane region" description="Helical" evidence="6">
    <location>
        <begin position="102"/>
        <end position="120"/>
    </location>
</feature>
<proteinExistence type="predicted"/>
<organism evidence="8 9">
    <name type="scientific">Companilactobacillus mishanensis</name>
    <dbReference type="NCBI Taxonomy" id="2486008"/>
    <lineage>
        <taxon>Bacteria</taxon>
        <taxon>Bacillati</taxon>
        <taxon>Bacillota</taxon>
        <taxon>Bacilli</taxon>
        <taxon>Lactobacillales</taxon>
        <taxon>Lactobacillaceae</taxon>
        <taxon>Companilactobacillus</taxon>
    </lineage>
</organism>
<evidence type="ECO:0000256" key="5">
    <source>
        <dbReference type="ARBA" id="ARBA00023136"/>
    </source>
</evidence>
<feature type="transmembrane region" description="Helical" evidence="6">
    <location>
        <begin position="27"/>
        <end position="43"/>
    </location>
</feature>
<dbReference type="GO" id="GO:0042371">
    <property type="term" value="P:vitamin K biosynthetic process"/>
    <property type="evidence" value="ECO:0007669"/>
    <property type="project" value="TreeGrafter"/>
</dbReference>
<feature type="transmembrane region" description="Helical" evidence="6">
    <location>
        <begin position="157"/>
        <end position="176"/>
    </location>
</feature>
<evidence type="ECO:0000256" key="3">
    <source>
        <dbReference type="ARBA" id="ARBA00022692"/>
    </source>
</evidence>
<dbReference type="PANTHER" id="PTHR13929:SF0">
    <property type="entry name" value="UBIA PRENYLTRANSFERASE DOMAIN-CONTAINING PROTEIN 1"/>
    <property type="match status" value="1"/>
</dbReference>
<feature type="transmembrane region" description="Helical" evidence="6">
    <location>
        <begin position="242"/>
        <end position="268"/>
    </location>
</feature>
<evidence type="ECO:0000256" key="1">
    <source>
        <dbReference type="ARBA" id="ARBA00004141"/>
    </source>
</evidence>
<sequence length="319" mass="36018">MLTHQRKCSRYRNVNWKLFRELSDAKATILDLCWLVLAISYAFGKYQTFDIISGLLGLVAIVFFHLIINFHNNYNEFKTYRTGSYHDKINKMNINRESLAKVRRLVYAIGIIPILITAYLTYRTGWFILLVAIIGLILGFLYTSGPRPLNSTIMGEAVIAIAISVVIPVAFVYLGLATAGKIDSSTIIDTIVICLPITFAIFGTIIANNVMDLEDDLKNDRHTLVDRIGKHNSMNLFKASWALTYALIPILALMKVIPYVSLIMIIFYPGIWDIYRPFLSTSEPKNFPNVLKATLRLTISYIGLMAVGAIIDEIIILIK</sequence>
<evidence type="ECO:0000313" key="10">
    <source>
        <dbReference type="Proteomes" id="UP000436655"/>
    </source>
</evidence>
<comment type="subcellular location">
    <subcellularLocation>
        <location evidence="1">Membrane</location>
        <topology evidence="1">Multi-pass membrane protein</topology>
    </subcellularLocation>
</comment>
<accession>A0A5P0ZJT4</accession>
<keyword evidence="3 6" id="KW-0812">Transmembrane</keyword>
<feature type="transmembrane region" description="Helical" evidence="6">
    <location>
        <begin position="126"/>
        <end position="145"/>
    </location>
</feature>
<dbReference type="Pfam" id="PF01040">
    <property type="entry name" value="UbiA"/>
    <property type="match status" value="1"/>
</dbReference>
<dbReference type="GO" id="GO:0004659">
    <property type="term" value="F:prenyltransferase activity"/>
    <property type="evidence" value="ECO:0007669"/>
    <property type="project" value="InterPro"/>
</dbReference>
<keyword evidence="2 8" id="KW-0808">Transferase</keyword>
<reference evidence="7" key="2">
    <citation type="submission" date="2019-05" db="EMBL/GenBank/DDBJ databases">
        <authorList>
            <person name="Schuster J.A."/>
            <person name="Ehrmann M.A."/>
        </authorList>
    </citation>
    <scope>NUCLEOTIDE SEQUENCE</scope>
    <source>
        <strain evidence="7">TMW 1.2098</strain>
    </source>
</reference>
<keyword evidence="10" id="KW-1185">Reference proteome</keyword>
<dbReference type="GO" id="GO:0016020">
    <property type="term" value="C:membrane"/>
    <property type="evidence" value="ECO:0007669"/>
    <property type="project" value="UniProtKB-SubCell"/>
</dbReference>
<dbReference type="EMBL" id="VDFN01000001">
    <property type="protein sequence ID" value="MQS44509.1"/>
    <property type="molecule type" value="Genomic_DNA"/>
</dbReference>
<keyword evidence="4 6" id="KW-1133">Transmembrane helix</keyword>
<evidence type="ECO:0000313" key="8">
    <source>
        <dbReference type="EMBL" id="MQS53308.1"/>
    </source>
</evidence>
<feature type="transmembrane region" description="Helical" evidence="6">
    <location>
        <begin position="298"/>
        <end position="318"/>
    </location>
</feature>
<dbReference type="AlphaFoldDB" id="A0A5P0ZJT4"/>
<feature type="transmembrane region" description="Helical" evidence="6">
    <location>
        <begin position="188"/>
        <end position="211"/>
    </location>
</feature>
<evidence type="ECO:0000313" key="7">
    <source>
        <dbReference type="EMBL" id="MQS44509.1"/>
    </source>
</evidence>
<dbReference type="Proteomes" id="UP000380386">
    <property type="component" value="Unassembled WGS sequence"/>
</dbReference>
<dbReference type="InterPro" id="IPR026046">
    <property type="entry name" value="UBIAD1"/>
</dbReference>
<dbReference type="EMBL" id="VDFM01000015">
    <property type="protein sequence ID" value="MQS53308.1"/>
    <property type="molecule type" value="Genomic_DNA"/>
</dbReference>
<evidence type="ECO:0000256" key="4">
    <source>
        <dbReference type="ARBA" id="ARBA00022989"/>
    </source>
</evidence>
<dbReference type="CDD" id="cd13962">
    <property type="entry name" value="PT_UbiA_UBIAD1"/>
    <property type="match status" value="1"/>
</dbReference>
<evidence type="ECO:0000256" key="2">
    <source>
        <dbReference type="ARBA" id="ARBA00022679"/>
    </source>
</evidence>
<feature type="transmembrane region" description="Helical" evidence="6">
    <location>
        <begin position="49"/>
        <end position="68"/>
    </location>
</feature>
<dbReference type="InterPro" id="IPR000537">
    <property type="entry name" value="UbiA_prenyltransferase"/>
</dbReference>